<comment type="caution">
    <text evidence="6">The sequence shown here is derived from an EMBL/GenBank/DDBJ whole genome shotgun (WGS) entry which is preliminary data.</text>
</comment>
<dbReference type="InterPro" id="IPR036271">
    <property type="entry name" value="Tet_transcr_reg_TetR-rel_C_sf"/>
</dbReference>
<dbReference type="OrthoDB" id="9809772at2"/>
<organism evidence="6 7">
    <name type="scientific">Oceanospirillum multiglobuliferum</name>
    <dbReference type="NCBI Taxonomy" id="64969"/>
    <lineage>
        <taxon>Bacteria</taxon>
        <taxon>Pseudomonadati</taxon>
        <taxon>Pseudomonadota</taxon>
        <taxon>Gammaproteobacteria</taxon>
        <taxon>Oceanospirillales</taxon>
        <taxon>Oceanospirillaceae</taxon>
        <taxon>Oceanospirillum</taxon>
    </lineage>
</organism>
<evidence type="ECO:0000256" key="4">
    <source>
        <dbReference type="PROSITE-ProRule" id="PRU00335"/>
    </source>
</evidence>
<dbReference type="AlphaFoldDB" id="A0A1T4M5T0"/>
<dbReference type="RefSeq" id="WP_159445580.1">
    <property type="nucleotide sequence ID" value="NZ_FUXG01000003.1"/>
</dbReference>
<accession>A0A1T4M5T0</accession>
<reference evidence="6 7" key="1">
    <citation type="submission" date="2017-01" db="EMBL/GenBank/DDBJ databases">
        <title>Genome Sequencing of a Marine Spirillum, Oceanospirillum multiglobuliferum ATCC 33336, from Japan.</title>
        <authorList>
            <person name="Carney J.G."/>
            <person name="Trachtenberg A.M."/>
            <person name="Rheaume B.A."/>
            <person name="Linnane J.D."/>
            <person name="Pitts N.L."/>
            <person name="Mykles D.L."/>
            <person name="Maclea K.S."/>
        </authorList>
    </citation>
    <scope>NUCLEOTIDE SEQUENCE [LARGE SCALE GENOMIC DNA]</scope>
    <source>
        <strain evidence="6 7">ATCC 33336</strain>
    </source>
</reference>
<dbReference type="EMBL" id="MTSM01000004">
    <property type="protein sequence ID" value="OPX56238.1"/>
    <property type="molecule type" value="Genomic_DNA"/>
</dbReference>
<dbReference type="Pfam" id="PF16925">
    <property type="entry name" value="TetR_C_13"/>
    <property type="match status" value="1"/>
</dbReference>
<dbReference type="InterPro" id="IPR001647">
    <property type="entry name" value="HTH_TetR"/>
</dbReference>
<dbReference type="PANTHER" id="PTHR47506:SF1">
    <property type="entry name" value="HTH-TYPE TRANSCRIPTIONAL REGULATOR YJDC"/>
    <property type="match status" value="1"/>
</dbReference>
<dbReference type="GO" id="GO:0003677">
    <property type="term" value="F:DNA binding"/>
    <property type="evidence" value="ECO:0007669"/>
    <property type="project" value="UniProtKB-UniRule"/>
</dbReference>
<keyword evidence="2 4" id="KW-0238">DNA-binding</keyword>
<dbReference type="InterPro" id="IPR009057">
    <property type="entry name" value="Homeodomain-like_sf"/>
</dbReference>
<keyword evidence="7" id="KW-1185">Reference proteome</keyword>
<dbReference type="Pfam" id="PF00440">
    <property type="entry name" value="TetR_N"/>
    <property type="match status" value="1"/>
</dbReference>
<evidence type="ECO:0000313" key="6">
    <source>
        <dbReference type="EMBL" id="OPX56238.1"/>
    </source>
</evidence>
<evidence type="ECO:0000259" key="5">
    <source>
        <dbReference type="PROSITE" id="PS50977"/>
    </source>
</evidence>
<dbReference type="PRINTS" id="PR00455">
    <property type="entry name" value="HTHTETR"/>
</dbReference>
<dbReference type="InterPro" id="IPR011075">
    <property type="entry name" value="TetR_C"/>
</dbReference>
<name>A0A1T4M5T0_9GAMM</name>
<proteinExistence type="predicted"/>
<evidence type="ECO:0000256" key="1">
    <source>
        <dbReference type="ARBA" id="ARBA00023015"/>
    </source>
</evidence>
<dbReference type="PROSITE" id="PS50977">
    <property type="entry name" value="HTH_TETR_2"/>
    <property type="match status" value="1"/>
</dbReference>
<feature type="domain" description="HTH tetR-type" evidence="5">
    <location>
        <begin position="7"/>
        <end position="67"/>
    </location>
</feature>
<evidence type="ECO:0000313" key="7">
    <source>
        <dbReference type="Proteomes" id="UP000191418"/>
    </source>
</evidence>
<gene>
    <name evidence="6" type="ORF">BTE48_04490</name>
</gene>
<dbReference type="PANTHER" id="PTHR47506">
    <property type="entry name" value="TRANSCRIPTIONAL REGULATORY PROTEIN"/>
    <property type="match status" value="1"/>
</dbReference>
<sequence length="213" mass="24397">MNKNNNSSTAERILDIAQDLLQRKGFNGFSYQDIAERIEIRKASIHYHFPSKTDLAVSLCERYVNQFVERLHQVEQKNDSCLQRIKELFRFFARIIRDQEKLCPITMLTAEIEALPQAARLQLQRFITETECWLGRTLEQGKRSSELHYEGSFQSQSRILLAALQGAMLLARATGERGHFQSITDDLLKQLQKNSSQAISARIESPSLAVGIL</sequence>
<dbReference type="Gene3D" id="1.10.357.10">
    <property type="entry name" value="Tetracycline Repressor, domain 2"/>
    <property type="match status" value="1"/>
</dbReference>
<dbReference type="STRING" id="64969.SAMN02745127_00666"/>
<protein>
    <recommendedName>
        <fullName evidence="5">HTH tetR-type domain-containing protein</fullName>
    </recommendedName>
</protein>
<keyword evidence="1" id="KW-0805">Transcription regulation</keyword>
<dbReference type="SUPFAM" id="SSF46689">
    <property type="entry name" value="Homeodomain-like"/>
    <property type="match status" value="1"/>
</dbReference>
<dbReference type="Proteomes" id="UP000191418">
    <property type="component" value="Unassembled WGS sequence"/>
</dbReference>
<dbReference type="SUPFAM" id="SSF48498">
    <property type="entry name" value="Tetracyclin repressor-like, C-terminal domain"/>
    <property type="match status" value="1"/>
</dbReference>
<keyword evidence="3" id="KW-0804">Transcription</keyword>
<evidence type="ECO:0000256" key="3">
    <source>
        <dbReference type="ARBA" id="ARBA00023163"/>
    </source>
</evidence>
<feature type="DNA-binding region" description="H-T-H motif" evidence="4">
    <location>
        <begin position="30"/>
        <end position="49"/>
    </location>
</feature>
<evidence type="ECO:0000256" key="2">
    <source>
        <dbReference type="ARBA" id="ARBA00023125"/>
    </source>
</evidence>